<organism evidence="7 8">
    <name type="scientific">Euroglyphus maynei</name>
    <name type="common">Mayne's house dust mite</name>
    <dbReference type="NCBI Taxonomy" id="6958"/>
    <lineage>
        <taxon>Eukaryota</taxon>
        <taxon>Metazoa</taxon>
        <taxon>Ecdysozoa</taxon>
        <taxon>Arthropoda</taxon>
        <taxon>Chelicerata</taxon>
        <taxon>Arachnida</taxon>
        <taxon>Acari</taxon>
        <taxon>Acariformes</taxon>
        <taxon>Sarcoptiformes</taxon>
        <taxon>Astigmata</taxon>
        <taxon>Psoroptidia</taxon>
        <taxon>Analgoidea</taxon>
        <taxon>Pyroglyphidae</taxon>
        <taxon>Pyroglyphinae</taxon>
        <taxon>Euroglyphus</taxon>
    </lineage>
</organism>
<dbReference type="AlphaFoldDB" id="A0A1Y3BLC0"/>
<dbReference type="GO" id="GO:0005840">
    <property type="term" value="C:ribosome"/>
    <property type="evidence" value="ECO:0007669"/>
    <property type="project" value="UniProtKB-KW"/>
</dbReference>
<keyword evidence="2 7" id="KW-0689">Ribosomal protein</keyword>
<evidence type="ECO:0000256" key="3">
    <source>
        <dbReference type="ARBA" id="ARBA00023274"/>
    </source>
</evidence>
<dbReference type="Proteomes" id="UP000194236">
    <property type="component" value="Unassembled WGS sequence"/>
</dbReference>
<dbReference type="InterPro" id="IPR020070">
    <property type="entry name" value="Ribosomal_bL9_N"/>
</dbReference>
<evidence type="ECO:0000259" key="6">
    <source>
        <dbReference type="Pfam" id="PF01281"/>
    </source>
</evidence>
<evidence type="ECO:0000313" key="7">
    <source>
        <dbReference type="EMBL" id="OTF81791.1"/>
    </source>
</evidence>
<proteinExistence type="inferred from homology"/>
<keyword evidence="3" id="KW-0687">Ribonucleoprotein</keyword>
<dbReference type="GO" id="GO:0006412">
    <property type="term" value="P:translation"/>
    <property type="evidence" value="ECO:0007669"/>
    <property type="project" value="InterPro"/>
</dbReference>
<evidence type="ECO:0000256" key="1">
    <source>
        <dbReference type="ARBA" id="ARBA00010605"/>
    </source>
</evidence>
<dbReference type="InterPro" id="IPR036935">
    <property type="entry name" value="Ribosomal_bL9_N_sf"/>
</dbReference>
<reference evidence="7 8" key="1">
    <citation type="submission" date="2017-03" db="EMBL/GenBank/DDBJ databases">
        <title>Genome Survey of Euroglyphus maynei.</title>
        <authorList>
            <person name="Arlian L.G."/>
            <person name="Morgan M.S."/>
            <person name="Rider S.D."/>
        </authorList>
    </citation>
    <scope>NUCLEOTIDE SEQUENCE [LARGE SCALE GENOMIC DNA]</scope>
    <source>
        <strain evidence="7">Arlian Lab</strain>
        <tissue evidence="7">Whole body</tissue>
    </source>
</reference>
<dbReference type="InterPro" id="IPR009027">
    <property type="entry name" value="Ribosomal_bL9/RNase_H1_N"/>
</dbReference>
<sequence>MFNQLINHLGSNFLVKCSYNQISRRSVVILKRKVRLPSQPSLLSPLVVGPFLKERPNYREPRPVADFIYEEVEDSEKIEETKLKLILLETVDEVGVPGDIVEVERDYGRFSLLSSNRAVYASPYNLNKFKQLIEAGSKDRVGPSSAFVGPTIKRLANDVIIVVMNNEHKWTLKPCHVRIGLRTAGYLVPEECIQLPDTPIDGPDIEGKQGKDFAVTVTINNREKVNVRCLLHHNGQTLRLNWNRKPRYILLDEQKELLESMPCKDALEEDEYNLVNES</sequence>
<accession>A0A1Y3BLC0</accession>
<comment type="caution">
    <text evidence="7">The sequence shown here is derived from an EMBL/GenBank/DDBJ whole genome shotgun (WGS) entry which is preliminary data.</text>
</comment>
<feature type="domain" description="Ribosomal protein L9" evidence="6">
    <location>
        <begin position="84"/>
        <end position="129"/>
    </location>
</feature>
<dbReference type="OrthoDB" id="5555409at2759"/>
<evidence type="ECO:0000256" key="2">
    <source>
        <dbReference type="ARBA" id="ARBA00022980"/>
    </source>
</evidence>
<dbReference type="EMBL" id="MUJZ01011723">
    <property type="protein sequence ID" value="OTF81791.1"/>
    <property type="molecule type" value="Genomic_DNA"/>
</dbReference>
<dbReference type="Gene3D" id="3.40.5.10">
    <property type="entry name" value="Ribosomal protein L9, N-terminal domain"/>
    <property type="match status" value="1"/>
</dbReference>
<evidence type="ECO:0000313" key="8">
    <source>
        <dbReference type="Proteomes" id="UP000194236"/>
    </source>
</evidence>
<dbReference type="Pfam" id="PF01281">
    <property type="entry name" value="Ribosomal_L9_N"/>
    <property type="match status" value="1"/>
</dbReference>
<name>A0A1Y3BLC0_EURMA</name>
<dbReference type="PANTHER" id="PTHR21368">
    <property type="entry name" value="50S RIBOSOMAL PROTEIN L9"/>
    <property type="match status" value="1"/>
</dbReference>
<evidence type="ECO:0000256" key="4">
    <source>
        <dbReference type="ARBA" id="ARBA00035194"/>
    </source>
</evidence>
<evidence type="ECO:0000256" key="5">
    <source>
        <dbReference type="ARBA" id="ARBA00035381"/>
    </source>
</evidence>
<protein>
    <recommendedName>
        <fullName evidence="4">Large ribosomal subunit protein bL9m</fullName>
    </recommendedName>
    <alternativeName>
        <fullName evidence="5">39S ribosomal protein L9, mitochondrial</fullName>
    </alternativeName>
</protein>
<gene>
    <name evidence="7" type="ORF">BLA29_000252</name>
</gene>
<keyword evidence="8" id="KW-1185">Reference proteome</keyword>
<dbReference type="GO" id="GO:0003735">
    <property type="term" value="F:structural constituent of ribosome"/>
    <property type="evidence" value="ECO:0007669"/>
    <property type="project" value="InterPro"/>
</dbReference>
<dbReference type="GO" id="GO:1990904">
    <property type="term" value="C:ribonucleoprotein complex"/>
    <property type="evidence" value="ECO:0007669"/>
    <property type="project" value="UniProtKB-KW"/>
</dbReference>
<dbReference type="InterPro" id="IPR000244">
    <property type="entry name" value="Ribosomal_bL9"/>
</dbReference>
<comment type="similarity">
    <text evidence="1">Belongs to the bacterial ribosomal protein bL9 family.</text>
</comment>
<dbReference type="SUPFAM" id="SSF55658">
    <property type="entry name" value="L9 N-domain-like"/>
    <property type="match status" value="1"/>
</dbReference>